<reference evidence="7 8" key="1">
    <citation type="submission" date="2020-04" db="EMBL/GenBank/DDBJ databases">
        <authorList>
            <person name="Hogendoorn C."/>
        </authorList>
    </citation>
    <scope>NUCLEOTIDE SEQUENCE [LARGE SCALE GENOMIC DNA]</scope>
    <source>
        <strain evidence="7">COOX1</strain>
    </source>
</reference>
<dbReference type="FunFam" id="3.40.50.300:FF:000134">
    <property type="entry name" value="Iron-enterobactin ABC transporter ATP-binding protein"/>
    <property type="match status" value="1"/>
</dbReference>
<feature type="region of interest" description="Disordered" evidence="5">
    <location>
        <begin position="279"/>
        <end position="307"/>
    </location>
</feature>
<feature type="domain" description="ABC transporter" evidence="6">
    <location>
        <begin position="6"/>
        <end position="247"/>
    </location>
</feature>
<dbReference type="SUPFAM" id="SSF52540">
    <property type="entry name" value="P-loop containing nucleoside triphosphate hydrolases"/>
    <property type="match status" value="1"/>
</dbReference>
<dbReference type="EMBL" id="LR792683">
    <property type="protein sequence ID" value="CAB3394919.1"/>
    <property type="molecule type" value="Genomic_DNA"/>
</dbReference>
<name>A0A6F9EAV5_9BACL</name>
<dbReference type="GO" id="GO:0016887">
    <property type="term" value="F:ATP hydrolysis activity"/>
    <property type="evidence" value="ECO:0007669"/>
    <property type="project" value="InterPro"/>
</dbReference>
<dbReference type="Gene3D" id="3.40.50.300">
    <property type="entry name" value="P-loop containing nucleotide triphosphate hydrolases"/>
    <property type="match status" value="1"/>
</dbReference>
<evidence type="ECO:0000256" key="2">
    <source>
        <dbReference type="ARBA" id="ARBA00022741"/>
    </source>
</evidence>
<dbReference type="Proteomes" id="UP000502196">
    <property type="component" value="Chromosome"/>
</dbReference>
<protein>
    <submittedName>
        <fullName evidence="7">Hemin import ATP-binding protein HmuV</fullName>
        <ecNumber evidence="7">3.6.3.-</ecNumber>
    </submittedName>
</protein>
<evidence type="ECO:0000256" key="4">
    <source>
        <dbReference type="ARBA" id="ARBA00022967"/>
    </source>
</evidence>
<dbReference type="CDD" id="cd03214">
    <property type="entry name" value="ABC_Iron-Siderophores_B12_Hemin"/>
    <property type="match status" value="1"/>
</dbReference>
<evidence type="ECO:0000259" key="6">
    <source>
        <dbReference type="PROSITE" id="PS50893"/>
    </source>
</evidence>
<dbReference type="AlphaFoldDB" id="A0A6F9EAV5"/>
<feature type="compositionally biased region" description="Basic and acidic residues" evidence="5">
    <location>
        <begin position="298"/>
        <end position="307"/>
    </location>
</feature>
<dbReference type="InterPro" id="IPR003439">
    <property type="entry name" value="ABC_transporter-like_ATP-bd"/>
</dbReference>
<keyword evidence="4" id="KW-1278">Translocase</keyword>
<dbReference type="Pfam" id="PF00005">
    <property type="entry name" value="ABC_tran"/>
    <property type="match status" value="1"/>
</dbReference>
<keyword evidence="7" id="KW-0378">Hydrolase</keyword>
<gene>
    <name evidence="7" type="primary">hmuV</name>
    <name evidence="7" type="ORF">COOX1_2658</name>
</gene>
<evidence type="ECO:0000256" key="5">
    <source>
        <dbReference type="SAM" id="MobiDB-lite"/>
    </source>
</evidence>
<dbReference type="PANTHER" id="PTHR42794:SF1">
    <property type="entry name" value="HEMIN IMPORT ATP-BINDING PROTEIN HMUV"/>
    <property type="match status" value="1"/>
</dbReference>
<keyword evidence="2" id="KW-0547">Nucleotide-binding</keyword>
<dbReference type="RefSeq" id="WP_170086140.1">
    <property type="nucleotide sequence ID" value="NZ_CP047971.1"/>
</dbReference>
<evidence type="ECO:0000256" key="3">
    <source>
        <dbReference type="ARBA" id="ARBA00022840"/>
    </source>
</evidence>
<proteinExistence type="predicted"/>
<dbReference type="SMART" id="SM00382">
    <property type="entry name" value="AAA"/>
    <property type="match status" value="1"/>
</dbReference>
<dbReference type="PANTHER" id="PTHR42794">
    <property type="entry name" value="HEMIN IMPORT ATP-BINDING PROTEIN HMUV"/>
    <property type="match status" value="1"/>
</dbReference>
<sequence length="307" mass="33096">MDGARLEAIGLCKSYGDREVLRDVSFSVTPGTVLAIIGPNGAGKSTLVRLVTGIEPPDRGRVSLDGVPVSSYSRRQLARRMAVLPQTPLVAGGFSVYDTVMMGRHPHLRPWRGETNHDRQVVERILWETGLNDLAGVTVNHLSGGQRQIVALAMVLAQEPDVLILDEPTTFLDIGHQMQILNLVCGGTAGRGREGRRPAVILVLHDLNLAALYAHRTLLLRAGSTEAYGSPAEVLTEDHIESVYGIRPRVLRHPDAGVPQILLPAPPWSALDVQGWSSAGGRGGAQWATTPDPMPGGNRKERMSCNS</sequence>
<dbReference type="PROSITE" id="PS50893">
    <property type="entry name" value="ABC_TRANSPORTER_2"/>
    <property type="match status" value="1"/>
</dbReference>
<dbReference type="InterPro" id="IPR003593">
    <property type="entry name" value="AAA+_ATPase"/>
</dbReference>
<organism evidence="7 8">
    <name type="scientific">Kyrpidia spormannii</name>
    <dbReference type="NCBI Taxonomy" id="2055160"/>
    <lineage>
        <taxon>Bacteria</taxon>
        <taxon>Bacillati</taxon>
        <taxon>Bacillota</taxon>
        <taxon>Bacilli</taxon>
        <taxon>Bacillales</taxon>
        <taxon>Alicyclobacillaceae</taxon>
        <taxon>Kyrpidia</taxon>
    </lineage>
</organism>
<dbReference type="InterPro" id="IPR027417">
    <property type="entry name" value="P-loop_NTPase"/>
</dbReference>
<evidence type="ECO:0000313" key="7">
    <source>
        <dbReference type="EMBL" id="CAB3394919.1"/>
    </source>
</evidence>
<keyword evidence="1" id="KW-0813">Transport</keyword>
<keyword evidence="3 7" id="KW-0067">ATP-binding</keyword>
<accession>A0A6F9EAV5</accession>
<evidence type="ECO:0000313" key="8">
    <source>
        <dbReference type="Proteomes" id="UP000502196"/>
    </source>
</evidence>
<evidence type="ECO:0000256" key="1">
    <source>
        <dbReference type="ARBA" id="ARBA00022448"/>
    </source>
</evidence>
<dbReference type="GO" id="GO:0005524">
    <property type="term" value="F:ATP binding"/>
    <property type="evidence" value="ECO:0007669"/>
    <property type="project" value="UniProtKB-KW"/>
</dbReference>
<dbReference type="EC" id="3.6.3.-" evidence="7"/>